<evidence type="ECO:0000259" key="2">
    <source>
        <dbReference type="Pfam" id="PF06724"/>
    </source>
</evidence>
<feature type="domain" description="DUF1206" evidence="2">
    <location>
        <begin position="204"/>
        <end position="272"/>
    </location>
</feature>
<keyword evidence="1" id="KW-1133">Transmembrane helix</keyword>
<gene>
    <name evidence="3" type="ORF">ACFSFX_00315</name>
</gene>
<reference evidence="4" key="1">
    <citation type="journal article" date="2019" name="Int. J. Syst. Evol. Microbiol.">
        <title>The Global Catalogue of Microorganisms (GCM) 10K type strain sequencing project: providing services to taxonomists for standard genome sequencing and annotation.</title>
        <authorList>
            <consortium name="The Broad Institute Genomics Platform"/>
            <consortium name="The Broad Institute Genome Sequencing Center for Infectious Disease"/>
            <person name="Wu L."/>
            <person name="Ma J."/>
        </authorList>
    </citation>
    <scope>NUCLEOTIDE SEQUENCE [LARGE SCALE GENOMIC DNA]</scope>
    <source>
        <strain evidence="4">JCM 11496</strain>
    </source>
</reference>
<keyword evidence="1" id="KW-0472">Membrane</keyword>
<dbReference type="InterPro" id="IPR009597">
    <property type="entry name" value="DUF1206"/>
</dbReference>
<feature type="transmembrane region" description="Helical" evidence="1">
    <location>
        <begin position="247"/>
        <end position="268"/>
    </location>
</feature>
<feature type="transmembrane region" description="Helical" evidence="1">
    <location>
        <begin position="154"/>
        <end position="175"/>
    </location>
</feature>
<feature type="transmembrane region" description="Helical" evidence="1">
    <location>
        <begin position="74"/>
        <end position="96"/>
    </location>
</feature>
<dbReference type="Pfam" id="PF06724">
    <property type="entry name" value="DUF1206"/>
    <property type="match status" value="3"/>
</dbReference>
<proteinExistence type="predicted"/>
<keyword evidence="1" id="KW-0812">Transmembrane</keyword>
<feature type="transmembrane region" description="Helical" evidence="1">
    <location>
        <begin position="117"/>
        <end position="134"/>
    </location>
</feature>
<accession>A0ABW4Q182</accession>
<evidence type="ECO:0000313" key="3">
    <source>
        <dbReference type="EMBL" id="MFD1845045.1"/>
    </source>
</evidence>
<evidence type="ECO:0000313" key="4">
    <source>
        <dbReference type="Proteomes" id="UP001597307"/>
    </source>
</evidence>
<feature type="transmembrane region" description="Helical" evidence="1">
    <location>
        <begin position="30"/>
        <end position="51"/>
    </location>
</feature>
<sequence>MGEAKRQAGKAKDTAEDVSDSKAFEVLARAGYIAAGLLHILLGVIALRVAMGGSGEADQGGAISALGDGPGGSLLLWACAIGSIALALFMLSEVFFGARGLKDSDKLKFRAKNGAKAVTYGVIGGTFATYAAGGGSDSGESTQGVSATLMSNPAGSVLLMAVGAGVMVVGGYFVYSGVTRKFKENLKSLPGKGAGQAIVRLGMAGYVAKGVALLVLGLLFIVATINNDPEESTGLDGALKSLQDQPYGAWILGAVAVGLIAYGVFMVIRSRYQKM</sequence>
<dbReference type="Proteomes" id="UP001597307">
    <property type="component" value="Unassembled WGS sequence"/>
</dbReference>
<feature type="domain" description="DUF1206" evidence="2">
    <location>
        <begin position="114"/>
        <end position="180"/>
    </location>
</feature>
<keyword evidence="4" id="KW-1185">Reference proteome</keyword>
<dbReference type="EMBL" id="JBHUGA010000001">
    <property type="protein sequence ID" value="MFD1845045.1"/>
    <property type="molecule type" value="Genomic_DNA"/>
</dbReference>
<dbReference type="RefSeq" id="WP_343877015.1">
    <property type="nucleotide sequence ID" value="NZ_BAAAIJ010000001.1"/>
</dbReference>
<feature type="domain" description="DUF1206" evidence="2">
    <location>
        <begin position="30"/>
        <end position="96"/>
    </location>
</feature>
<comment type="caution">
    <text evidence="3">The sequence shown here is derived from an EMBL/GenBank/DDBJ whole genome shotgun (WGS) entry which is preliminary data.</text>
</comment>
<name>A0ABW4Q182_9MICC</name>
<protein>
    <submittedName>
        <fullName evidence="3">DUF1206 domain-containing protein</fullName>
    </submittedName>
</protein>
<organism evidence="3 4">
    <name type="scientific">Arthrobacter flavus</name>
    <dbReference type="NCBI Taxonomy" id="95172"/>
    <lineage>
        <taxon>Bacteria</taxon>
        <taxon>Bacillati</taxon>
        <taxon>Actinomycetota</taxon>
        <taxon>Actinomycetes</taxon>
        <taxon>Micrococcales</taxon>
        <taxon>Micrococcaceae</taxon>
        <taxon>Arthrobacter</taxon>
    </lineage>
</organism>
<evidence type="ECO:0000256" key="1">
    <source>
        <dbReference type="SAM" id="Phobius"/>
    </source>
</evidence>
<feature type="transmembrane region" description="Helical" evidence="1">
    <location>
        <begin position="206"/>
        <end position="227"/>
    </location>
</feature>